<proteinExistence type="inferred from homology"/>
<dbReference type="NCBIfam" id="TIGR00369">
    <property type="entry name" value="unchar_dom_1"/>
    <property type="match status" value="1"/>
</dbReference>
<dbReference type="Pfam" id="PF03061">
    <property type="entry name" value="4HBT"/>
    <property type="match status" value="1"/>
</dbReference>
<sequence length="147" mass="15391">MGIWFGSPAVADIAALSAGTLSEHIGIEFTHLGEETITASMPVDPRTVQPAGVLHGGASVVLAETLASVGGHLTVDPERFQVFGQEINANHVRPGLPGQTVHGTAAPLAIGRRSQVWEVKIVNDDGKLVCVSRCTLAVVPLDRSDRP</sequence>
<dbReference type="SUPFAM" id="SSF54637">
    <property type="entry name" value="Thioesterase/thiol ester dehydrase-isomerase"/>
    <property type="match status" value="1"/>
</dbReference>
<gene>
    <name evidence="4" type="ORF">EV380_2426</name>
</gene>
<name>A0A4Q8AG48_9MICC</name>
<dbReference type="InterPro" id="IPR003736">
    <property type="entry name" value="PAAI_dom"/>
</dbReference>
<evidence type="ECO:0000256" key="2">
    <source>
        <dbReference type="ARBA" id="ARBA00022801"/>
    </source>
</evidence>
<organism evidence="4 5">
    <name type="scientific">Zhihengliuella halotolerans</name>
    <dbReference type="NCBI Taxonomy" id="370736"/>
    <lineage>
        <taxon>Bacteria</taxon>
        <taxon>Bacillati</taxon>
        <taxon>Actinomycetota</taxon>
        <taxon>Actinomycetes</taxon>
        <taxon>Micrococcales</taxon>
        <taxon>Micrococcaceae</taxon>
        <taxon>Zhihengliuella</taxon>
    </lineage>
</organism>
<dbReference type="AlphaFoldDB" id="A0A4Q8AG48"/>
<dbReference type="Gene3D" id="3.10.129.10">
    <property type="entry name" value="Hotdog Thioesterase"/>
    <property type="match status" value="1"/>
</dbReference>
<comment type="similarity">
    <text evidence="1">Belongs to the thioesterase PaaI family.</text>
</comment>
<keyword evidence="5" id="KW-1185">Reference proteome</keyword>
<comment type="caution">
    <text evidence="4">The sequence shown here is derived from an EMBL/GenBank/DDBJ whole genome shotgun (WGS) entry which is preliminary data.</text>
</comment>
<accession>A0A4Q8AG48</accession>
<dbReference type="Proteomes" id="UP000292685">
    <property type="component" value="Unassembled WGS sequence"/>
</dbReference>
<reference evidence="4 5" key="1">
    <citation type="submission" date="2019-02" db="EMBL/GenBank/DDBJ databases">
        <title>Sequencing the genomes of 1000 actinobacteria strains.</title>
        <authorList>
            <person name="Klenk H.-P."/>
        </authorList>
    </citation>
    <scope>NUCLEOTIDE SEQUENCE [LARGE SCALE GENOMIC DNA]</scope>
    <source>
        <strain evidence="4 5">DSM 17364</strain>
    </source>
</reference>
<dbReference type="PANTHER" id="PTHR43240:SF5">
    <property type="entry name" value="1,4-DIHYDROXY-2-NAPHTHOYL-COA THIOESTERASE 1"/>
    <property type="match status" value="1"/>
</dbReference>
<dbReference type="PANTHER" id="PTHR43240">
    <property type="entry name" value="1,4-DIHYDROXY-2-NAPHTHOYL-COA THIOESTERASE 1"/>
    <property type="match status" value="1"/>
</dbReference>
<dbReference type="EMBL" id="SHLA01000001">
    <property type="protein sequence ID" value="RZU62821.1"/>
    <property type="molecule type" value="Genomic_DNA"/>
</dbReference>
<keyword evidence="2 4" id="KW-0378">Hydrolase</keyword>
<dbReference type="GO" id="GO:0005829">
    <property type="term" value="C:cytosol"/>
    <property type="evidence" value="ECO:0007669"/>
    <property type="project" value="TreeGrafter"/>
</dbReference>
<evidence type="ECO:0000313" key="4">
    <source>
        <dbReference type="EMBL" id="RZU62821.1"/>
    </source>
</evidence>
<evidence type="ECO:0000259" key="3">
    <source>
        <dbReference type="Pfam" id="PF03061"/>
    </source>
</evidence>
<feature type="domain" description="Thioesterase" evidence="3">
    <location>
        <begin position="52"/>
        <end position="130"/>
    </location>
</feature>
<protein>
    <submittedName>
        <fullName evidence="4">1,4-dihydroxy-2-naphthoyl-CoA hydrolase</fullName>
    </submittedName>
</protein>
<dbReference type="GO" id="GO:0061522">
    <property type="term" value="F:1,4-dihydroxy-2-naphthoyl-CoA thioesterase activity"/>
    <property type="evidence" value="ECO:0007669"/>
    <property type="project" value="TreeGrafter"/>
</dbReference>
<evidence type="ECO:0000313" key="5">
    <source>
        <dbReference type="Proteomes" id="UP000292685"/>
    </source>
</evidence>
<dbReference type="RefSeq" id="WP_102158787.1">
    <property type="nucleotide sequence ID" value="NZ_PGGT01000026.1"/>
</dbReference>
<dbReference type="CDD" id="cd03443">
    <property type="entry name" value="PaaI_thioesterase"/>
    <property type="match status" value="1"/>
</dbReference>
<dbReference type="InterPro" id="IPR029069">
    <property type="entry name" value="HotDog_dom_sf"/>
</dbReference>
<dbReference type="OrthoDB" id="9798208at2"/>
<dbReference type="InterPro" id="IPR006683">
    <property type="entry name" value="Thioestr_dom"/>
</dbReference>
<evidence type="ECO:0000256" key="1">
    <source>
        <dbReference type="ARBA" id="ARBA00008324"/>
    </source>
</evidence>